<keyword evidence="9" id="KW-1185">Reference proteome</keyword>
<dbReference type="PROSITE" id="PS51294">
    <property type="entry name" value="HTH_MYB"/>
    <property type="match status" value="1"/>
</dbReference>
<reference evidence="8 9" key="1">
    <citation type="journal article" date="2013" name="BMC Genomics">
        <title>The miniature genome of a carnivorous plant Genlisea aurea contains a low number of genes and short non-coding sequences.</title>
        <authorList>
            <person name="Leushkin E.V."/>
            <person name="Sutormin R.A."/>
            <person name="Nabieva E.R."/>
            <person name="Penin A.A."/>
            <person name="Kondrashov A.S."/>
            <person name="Logacheva M.D."/>
        </authorList>
    </citation>
    <scope>NUCLEOTIDE SEQUENCE [LARGE SCALE GENOMIC DNA]</scope>
</reference>
<dbReference type="Pfam" id="PF00249">
    <property type="entry name" value="Myb_DNA-binding"/>
    <property type="match status" value="1"/>
</dbReference>
<protein>
    <submittedName>
        <fullName evidence="8">Golden 2-like protein 2</fullName>
    </submittedName>
</protein>
<accession>S8CLP5</accession>
<dbReference type="Gene3D" id="1.10.10.60">
    <property type="entry name" value="Homeodomain-like"/>
    <property type="match status" value="1"/>
</dbReference>
<dbReference type="OrthoDB" id="60033at2759"/>
<evidence type="ECO:0000313" key="8">
    <source>
        <dbReference type="EMBL" id="EPS68084.1"/>
    </source>
</evidence>
<dbReference type="InterPro" id="IPR044825">
    <property type="entry name" value="GLK1/2-like"/>
</dbReference>
<keyword evidence="5" id="KW-0539">Nucleus</keyword>
<dbReference type="SUPFAM" id="SSF46689">
    <property type="entry name" value="Homeodomain-like"/>
    <property type="match status" value="1"/>
</dbReference>
<feature type="domain" description="HTH myb-type" evidence="7">
    <location>
        <begin position="31"/>
        <end position="90"/>
    </location>
</feature>
<evidence type="ECO:0000313" key="9">
    <source>
        <dbReference type="Proteomes" id="UP000015453"/>
    </source>
</evidence>
<dbReference type="Proteomes" id="UP000015453">
    <property type="component" value="Unassembled WGS sequence"/>
</dbReference>
<dbReference type="InterPro" id="IPR001005">
    <property type="entry name" value="SANT/Myb"/>
</dbReference>
<dbReference type="InterPro" id="IPR006447">
    <property type="entry name" value="Myb_dom_plants"/>
</dbReference>
<evidence type="ECO:0000259" key="7">
    <source>
        <dbReference type="PROSITE" id="PS51294"/>
    </source>
</evidence>
<evidence type="ECO:0000256" key="5">
    <source>
        <dbReference type="ARBA" id="ARBA00023242"/>
    </source>
</evidence>
<dbReference type="FunFam" id="1.10.10.60:FF:000007">
    <property type="entry name" value="Two-component response regulator"/>
    <property type="match status" value="1"/>
</dbReference>
<comment type="subcellular location">
    <subcellularLocation>
        <location evidence="1">Nucleus</location>
    </subcellularLocation>
</comment>
<comment type="caution">
    <text evidence="8">The sequence shown here is derived from an EMBL/GenBank/DDBJ whole genome shotgun (WGS) entry which is preliminary data.</text>
</comment>
<name>S8CLP5_9LAMI</name>
<keyword evidence="4" id="KW-0804">Transcription</keyword>
<dbReference type="PANTHER" id="PTHR31312:SF1">
    <property type="entry name" value="TRANSCRIPTION ACTIVATOR GLK1"/>
    <property type="match status" value="1"/>
</dbReference>
<evidence type="ECO:0000256" key="3">
    <source>
        <dbReference type="ARBA" id="ARBA00023125"/>
    </source>
</evidence>
<proteinExistence type="predicted"/>
<dbReference type="InterPro" id="IPR009057">
    <property type="entry name" value="Homeodomain-like_sf"/>
</dbReference>
<evidence type="ECO:0000256" key="2">
    <source>
        <dbReference type="ARBA" id="ARBA00023015"/>
    </source>
</evidence>
<keyword evidence="2" id="KW-0805">Transcription regulation</keyword>
<feature type="region of interest" description="Disordered" evidence="6">
    <location>
        <begin position="1"/>
        <end position="37"/>
    </location>
</feature>
<gene>
    <name evidence="8" type="ORF">M569_06688</name>
</gene>
<dbReference type="GO" id="GO:0000976">
    <property type="term" value="F:transcription cis-regulatory region binding"/>
    <property type="evidence" value="ECO:0007669"/>
    <property type="project" value="TreeGrafter"/>
</dbReference>
<evidence type="ECO:0000256" key="4">
    <source>
        <dbReference type="ARBA" id="ARBA00023163"/>
    </source>
</evidence>
<evidence type="ECO:0000256" key="6">
    <source>
        <dbReference type="SAM" id="MobiDB-lite"/>
    </source>
</evidence>
<dbReference type="GO" id="GO:0045893">
    <property type="term" value="P:positive regulation of DNA-templated transcription"/>
    <property type="evidence" value="ECO:0007669"/>
    <property type="project" value="InterPro"/>
</dbReference>
<keyword evidence="3" id="KW-0238">DNA-binding</keyword>
<organism evidence="8 9">
    <name type="scientific">Genlisea aurea</name>
    <dbReference type="NCBI Taxonomy" id="192259"/>
    <lineage>
        <taxon>Eukaryota</taxon>
        <taxon>Viridiplantae</taxon>
        <taxon>Streptophyta</taxon>
        <taxon>Embryophyta</taxon>
        <taxon>Tracheophyta</taxon>
        <taxon>Spermatophyta</taxon>
        <taxon>Magnoliopsida</taxon>
        <taxon>eudicotyledons</taxon>
        <taxon>Gunneridae</taxon>
        <taxon>Pentapetalae</taxon>
        <taxon>asterids</taxon>
        <taxon>lamiids</taxon>
        <taxon>Lamiales</taxon>
        <taxon>Lentibulariaceae</taxon>
        <taxon>Genlisea</taxon>
    </lineage>
</organism>
<feature type="compositionally biased region" description="Basic residues" evidence="6">
    <location>
        <begin position="25"/>
        <end position="35"/>
    </location>
</feature>
<dbReference type="PANTHER" id="PTHR31312">
    <property type="entry name" value="TRANSCRIPTION ACTIVATOR GLK1"/>
    <property type="match status" value="1"/>
</dbReference>
<dbReference type="GO" id="GO:0003700">
    <property type="term" value="F:DNA-binding transcription factor activity"/>
    <property type="evidence" value="ECO:0007669"/>
    <property type="project" value="InterPro"/>
</dbReference>
<sequence>MEDAAAVDPSPEDSARSGKSPSARSKNHQEKRKKLKVDWTPELHRRFVQAVEQLGLEKAVPSRILELMGIDCLTRHNIASHLQKYRSQRRRSLAREAETKQRCQIYGGGAPAMGFPPYNFRPYYSFPTEQAPGMAVAPTAPLQRLDRGLVATSCAVPPSKENVDIAIEDVLAKPWLPLPLGLKPPSVDSVLIELQRQGISKIPPTKCKNRRRRRL</sequence>
<dbReference type="GO" id="GO:0005634">
    <property type="term" value="C:nucleus"/>
    <property type="evidence" value="ECO:0007669"/>
    <property type="project" value="UniProtKB-SubCell"/>
</dbReference>
<dbReference type="EMBL" id="AUSU01002793">
    <property type="protein sequence ID" value="EPS68084.1"/>
    <property type="molecule type" value="Genomic_DNA"/>
</dbReference>
<dbReference type="NCBIfam" id="TIGR01557">
    <property type="entry name" value="myb_SHAQKYF"/>
    <property type="match status" value="1"/>
</dbReference>
<dbReference type="AlphaFoldDB" id="S8CLP5"/>
<dbReference type="InterPro" id="IPR017930">
    <property type="entry name" value="Myb_dom"/>
</dbReference>
<evidence type="ECO:0000256" key="1">
    <source>
        <dbReference type="ARBA" id="ARBA00004123"/>
    </source>
</evidence>